<evidence type="ECO:0000313" key="1">
    <source>
        <dbReference type="EMBL" id="VTJ89306.1"/>
    </source>
</evidence>
<dbReference type="Proteomes" id="UP000335636">
    <property type="component" value="Unassembled WGS sequence"/>
</dbReference>
<sequence length="72" mass="8447">TYWERCISWEIQKGRDRRDCLETEPMTRNMGFKGDIGETKIWVPLHMSETQGRSLECNLPSRTSKYGVLKVP</sequence>
<name>A0A5E4D5N0_MARMO</name>
<proteinExistence type="predicted"/>
<dbReference type="EMBL" id="CABDUW010003480">
    <property type="protein sequence ID" value="VTJ89306.1"/>
    <property type="molecule type" value="Genomic_DNA"/>
</dbReference>
<gene>
    <name evidence="1" type="ORF">MONAX_5E026621</name>
</gene>
<keyword evidence="2" id="KW-1185">Reference proteome</keyword>
<comment type="caution">
    <text evidence="1">The sequence shown here is derived from an EMBL/GenBank/DDBJ whole genome shotgun (WGS) entry which is preliminary data.</text>
</comment>
<feature type="non-terminal residue" evidence="1">
    <location>
        <position position="1"/>
    </location>
</feature>
<dbReference type="AlphaFoldDB" id="A0A5E4D5N0"/>
<organism evidence="1 2">
    <name type="scientific">Marmota monax</name>
    <name type="common">Woodchuck</name>
    <dbReference type="NCBI Taxonomy" id="9995"/>
    <lineage>
        <taxon>Eukaryota</taxon>
        <taxon>Metazoa</taxon>
        <taxon>Chordata</taxon>
        <taxon>Craniata</taxon>
        <taxon>Vertebrata</taxon>
        <taxon>Euteleostomi</taxon>
        <taxon>Mammalia</taxon>
        <taxon>Eutheria</taxon>
        <taxon>Euarchontoglires</taxon>
        <taxon>Glires</taxon>
        <taxon>Rodentia</taxon>
        <taxon>Sciuromorpha</taxon>
        <taxon>Sciuridae</taxon>
        <taxon>Xerinae</taxon>
        <taxon>Marmotini</taxon>
        <taxon>Marmota</taxon>
    </lineage>
</organism>
<reference evidence="1" key="1">
    <citation type="submission" date="2019-04" db="EMBL/GenBank/DDBJ databases">
        <authorList>
            <person name="Alioto T."/>
            <person name="Alioto T."/>
        </authorList>
    </citation>
    <scope>NUCLEOTIDE SEQUENCE [LARGE SCALE GENOMIC DNA]</scope>
</reference>
<evidence type="ECO:0000313" key="2">
    <source>
        <dbReference type="Proteomes" id="UP000335636"/>
    </source>
</evidence>
<accession>A0A5E4D5N0</accession>
<protein>
    <submittedName>
        <fullName evidence="1">Uncharacterized protein</fullName>
    </submittedName>
</protein>